<dbReference type="AlphaFoldDB" id="A0A0F7SIF9"/>
<keyword evidence="1 2" id="KW-0694">RNA-binding</keyword>
<dbReference type="Gene3D" id="3.30.70.330">
    <property type="match status" value="1"/>
</dbReference>
<feature type="region of interest" description="Disordered" evidence="3">
    <location>
        <begin position="313"/>
        <end position="353"/>
    </location>
</feature>
<feature type="compositionally biased region" description="Basic and acidic residues" evidence="3">
    <location>
        <begin position="313"/>
        <end position="324"/>
    </location>
</feature>
<proteinExistence type="predicted"/>
<reference evidence="5" key="1">
    <citation type="submission" date="2014-08" db="EMBL/GenBank/DDBJ databases">
        <authorList>
            <person name="Sharma Rahul"/>
            <person name="Thines Marco"/>
        </authorList>
    </citation>
    <scope>NUCLEOTIDE SEQUENCE</scope>
</reference>
<feature type="region of interest" description="Disordered" evidence="3">
    <location>
        <begin position="1"/>
        <end position="55"/>
    </location>
</feature>
<feature type="region of interest" description="Disordered" evidence="3">
    <location>
        <begin position="509"/>
        <end position="542"/>
    </location>
</feature>
<dbReference type="Pfam" id="PF19977">
    <property type="entry name" value="xRRM"/>
    <property type="match status" value="1"/>
</dbReference>
<evidence type="ECO:0000313" key="5">
    <source>
        <dbReference type="EMBL" id="CDZ97523.1"/>
    </source>
</evidence>
<dbReference type="GO" id="GO:1904868">
    <property type="term" value="P:telomerase catalytic core complex assembly"/>
    <property type="evidence" value="ECO:0007669"/>
    <property type="project" value="InterPro"/>
</dbReference>
<dbReference type="InterPro" id="IPR045537">
    <property type="entry name" value="Lar7_xRRM"/>
</dbReference>
<dbReference type="InterPro" id="IPR014886">
    <property type="entry name" value="La_xRRM"/>
</dbReference>
<dbReference type="PROSITE" id="PS51939">
    <property type="entry name" value="XRRM"/>
    <property type="match status" value="1"/>
</dbReference>
<evidence type="ECO:0000259" key="4">
    <source>
        <dbReference type="PROSITE" id="PS51939"/>
    </source>
</evidence>
<dbReference type="InterPro" id="IPR012677">
    <property type="entry name" value="Nucleotide-bd_a/b_plait_sf"/>
</dbReference>
<evidence type="ECO:0000256" key="1">
    <source>
        <dbReference type="ARBA" id="ARBA00022884"/>
    </source>
</evidence>
<sequence length="542" mass="58956">MFVPRSVKRSVRSKPAIGSASSFPAEAAAVTAPVTAPAPAPSTRTTERVEPGPNGEYDEIASVMEWVLSDGCLQIDPNGMGFAKWIDRHRGYLPINQILSDPSFGHLSVPQPVNPHALSLSLRHRGILHGRLNLVEPKVFGSAKSRKDTEGGLWVGRVDYEHDAFRRKLDSWDALSKEMSDELELYVENIPPSQKTYVQILSFVNTLFGPSCIGEGEPFRVASLSFPLKARGYAFVCLPSGQDRDRVLDAWSWEGARERAPGKGKGTERSGEGPIEGLQKEARLAGLRCLPRTEYNRLEKEYRAYLDTRKHAESMERRARKDVGTDQAVEYESASGDPDSGGGGGGGVGEKAPERGLETRLDYPEGCLLFVRRLDPDTSKTTIKDLFGAILRESSKQGEEEGDGMAKGKGKDEVGYVDWIKGGDSCHIRVAHPSVSERITSFLSSRPVFHLPLSTSLNLADGLALPSATTVPPLSGSGPIEVEIVGGERERIYWMGNVKESVRAEAVRAVHGSGLSDGGSEGRKRKQPERVDGGSGRGKKPK</sequence>
<feature type="compositionally biased region" description="Gly residues" evidence="3">
    <location>
        <begin position="339"/>
        <end position="349"/>
    </location>
</feature>
<name>A0A0F7SIF9_PHARH</name>
<dbReference type="GO" id="GO:0070034">
    <property type="term" value="F:telomerase RNA binding"/>
    <property type="evidence" value="ECO:0007669"/>
    <property type="project" value="InterPro"/>
</dbReference>
<accession>A0A0F7SIF9</accession>
<feature type="compositionally biased region" description="Basic residues" evidence="3">
    <location>
        <begin position="1"/>
        <end position="12"/>
    </location>
</feature>
<evidence type="ECO:0000256" key="2">
    <source>
        <dbReference type="PROSITE-ProRule" id="PRU01288"/>
    </source>
</evidence>
<evidence type="ECO:0000256" key="3">
    <source>
        <dbReference type="SAM" id="MobiDB-lite"/>
    </source>
</evidence>
<dbReference type="EMBL" id="LN483211">
    <property type="protein sequence ID" value="CDZ97523.1"/>
    <property type="molecule type" value="Genomic_DNA"/>
</dbReference>
<feature type="domain" description="XRRM" evidence="4">
    <location>
        <begin position="362"/>
        <end position="529"/>
    </location>
</feature>
<dbReference type="GO" id="GO:1990904">
    <property type="term" value="C:ribonucleoprotein complex"/>
    <property type="evidence" value="ECO:0007669"/>
    <property type="project" value="UniProtKB-UniRule"/>
</dbReference>
<protein>
    <recommendedName>
        <fullName evidence="4">XRRM domain-containing protein</fullName>
    </recommendedName>
</protein>
<feature type="compositionally biased region" description="Low complexity" evidence="3">
    <location>
        <begin position="19"/>
        <end position="44"/>
    </location>
</feature>
<organism evidence="5">
    <name type="scientific">Phaffia rhodozyma</name>
    <name type="common">Yeast</name>
    <name type="synonym">Xanthophyllomyces dendrorhous</name>
    <dbReference type="NCBI Taxonomy" id="264483"/>
    <lineage>
        <taxon>Eukaryota</taxon>
        <taxon>Fungi</taxon>
        <taxon>Dikarya</taxon>
        <taxon>Basidiomycota</taxon>
        <taxon>Agaricomycotina</taxon>
        <taxon>Tremellomycetes</taxon>
        <taxon>Cystofilobasidiales</taxon>
        <taxon>Mrakiaceae</taxon>
        <taxon>Phaffia</taxon>
    </lineage>
</organism>